<dbReference type="AlphaFoldDB" id="A0A4Y7KUZ3"/>
<sequence>MSDPPGIVLLTSVTLKKMVEGEVLMSNMVSAGANECLRLKRCLRYRPWVHYSKLGDSSDEESTDRQPHQHLPPRLCLPKGVLHGCFKCTNFEKVTPKWCPEDAERYFLEDAPVFYPFYSN</sequence>
<evidence type="ECO:0000313" key="1">
    <source>
        <dbReference type="EMBL" id="RZC75749.1"/>
    </source>
</evidence>
<protein>
    <submittedName>
        <fullName evidence="1">Uncharacterized protein</fullName>
    </submittedName>
</protein>
<accession>A0A4Y7KUZ3</accession>
<keyword evidence="2" id="KW-1185">Reference proteome</keyword>
<proteinExistence type="predicted"/>
<dbReference type="Proteomes" id="UP000316621">
    <property type="component" value="Chromosome 9"/>
</dbReference>
<organism evidence="1 2">
    <name type="scientific">Papaver somniferum</name>
    <name type="common">Opium poppy</name>
    <dbReference type="NCBI Taxonomy" id="3469"/>
    <lineage>
        <taxon>Eukaryota</taxon>
        <taxon>Viridiplantae</taxon>
        <taxon>Streptophyta</taxon>
        <taxon>Embryophyta</taxon>
        <taxon>Tracheophyta</taxon>
        <taxon>Spermatophyta</taxon>
        <taxon>Magnoliopsida</taxon>
        <taxon>Ranunculales</taxon>
        <taxon>Papaveraceae</taxon>
        <taxon>Papaveroideae</taxon>
        <taxon>Papaver</taxon>
    </lineage>
</organism>
<gene>
    <name evidence="1" type="ORF">C5167_000298</name>
</gene>
<dbReference type="EMBL" id="CM010723">
    <property type="protein sequence ID" value="RZC75749.1"/>
    <property type="molecule type" value="Genomic_DNA"/>
</dbReference>
<evidence type="ECO:0000313" key="2">
    <source>
        <dbReference type="Proteomes" id="UP000316621"/>
    </source>
</evidence>
<dbReference type="STRING" id="3469.A0A4Y7KUZ3"/>
<reference evidence="1 2" key="1">
    <citation type="journal article" date="2018" name="Science">
        <title>The opium poppy genome and morphinan production.</title>
        <authorList>
            <person name="Guo L."/>
            <person name="Winzer T."/>
            <person name="Yang X."/>
            <person name="Li Y."/>
            <person name="Ning Z."/>
            <person name="He Z."/>
            <person name="Teodor R."/>
            <person name="Lu Y."/>
            <person name="Bowser T.A."/>
            <person name="Graham I.A."/>
            <person name="Ye K."/>
        </authorList>
    </citation>
    <scope>NUCLEOTIDE SEQUENCE [LARGE SCALE GENOMIC DNA]</scope>
    <source>
        <strain evidence="2">cv. HN1</strain>
        <tissue evidence="1">Leaves</tissue>
    </source>
</reference>
<dbReference type="Gramene" id="RZC75749">
    <property type="protein sequence ID" value="RZC75749"/>
    <property type="gene ID" value="C5167_000298"/>
</dbReference>
<name>A0A4Y7KUZ3_PAPSO</name>